<proteinExistence type="predicted"/>
<name>B3G2K3_PSEAI</name>
<evidence type="ECO:0000313" key="1">
    <source>
        <dbReference type="EMBL" id="ACD39265.1"/>
    </source>
</evidence>
<protein>
    <submittedName>
        <fullName evidence="1">Hypothetical phage protein</fullName>
    </submittedName>
</protein>
<dbReference type="Pfam" id="PF14354">
    <property type="entry name" value="Lar_restr_allev"/>
    <property type="match status" value="1"/>
</dbReference>
<organism evidence="1">
    <name type="scientific">Pseudomonas aeruginosa</name>
    <dbReference type="NCBI Taxonomy" id="287"/>
    <lineage>
        <taxon>Bacteria</taxon>
        <taxon>Pseudomonadati</taxon>
        <taxon>Pseudomonadota</taxon>
        <taxon>Gammaproteobacteria</taxon>
        <taxon>Pseudomonadales</taxon>
        <taxon>Pseudomonadaceae</taxon>
        <taxon>Pseudomonas</taxon>
    </lineage>
</organism>
<sequence length="146" mass="16158">MAPYSTRTRRTAMAEELKPCPFCGETPGEDSYAHADGGCKYGAISCSCGVIGPDVRTGYKKWPEWRDSAVTAWNERAVPAGHVVVSEDLLRRIERECRRESDWNCENVPAGTKAATTRAKKMLEIANDLRALLGEQEEGNDVSNHQ</sequence>
<dbReference type="AlphaFoldDB" id="B3G2K3"/>
<reference evidence="1" key="1">
    <citation type="journal article" date="2008" name="Genomics">
        <title>Large-insert genome analysis technology detects structural variation in Pseudomonas aeruginosa clinical strains from cystic fibrosis patients.</title>
        <authorList>
            <person name="Hayden H.S."/>
            <person name="Gillett W."/>
            <person name="Saenphimmachak C."/>
            <person name="Lim R."/>
            <person name="Zhou Y."/>
            <person name="Jacobs M.A."/>
            <person name="Chang J."/>
            <person name="Rohmer L."/>
            <person name="D'Argenio D.A."/>
            <person name="Palmieri A."/>
            <person name="Levy R."/>
            <person name="Haugen E."/>
            <person name="Wong G.K."/>
            <person name="Brittnacher M.J."/>
            <person name="Burns J.L."/>
            <person name="Miller S.I."/>
            <person name="Olson M.V."/>
            <person name="Kaul R."/>
        </authorList>
    </citation>
    <scope>NUCLEOTIDE SEQUENCE</scope>
    <source>
        <strain evidence="1">PACS171b</strain>
    </source>
</reference>
<dbReference type="EMBL" id="EU595751">
    <property type="protein sequence ID" value="ACD39265.1"/>
    <property type="molecule type" value="Genomic_DNA"/>
</dbReference>
<gene>
    <name evidence="1" type="ORF">PACL_0477</name>
</gene>
<accession>B3G2K3</accession>